<comment type="caution">
    <text evidence="2">The sequence shown here is derived from an EMBL/GenBank/DDBJ whole genome shotgun (WGS) entry which is preliminary data.</text>
</comment>
<dbReference type="EMBL" id="MGAF01000045">
    <property type="protein sequence ID" value="OGK39727.1"/>
    <property type="molecule type" value="Genomic_DNA"/>
</dbReference>
<keyword evidence="1" id="KW-1133">Transmembrane helix</keyword>
<accession>A0A1F7I8M0</accession>
<dbReference type="AlphaFoldDB" id="A0A1F7I8M0"/>
<organism evidence="2 3">
    <name type="scientific">Candidatus Roizmanbacteria bacterium RIFCSPLOWO2_01_FULL_35_13</name>
    <dbReference type="NCBI Taxonomy" id="1802055"/>
    <lineage>
        <taxon>Bacteria</taxon>
        <taxon>Candidatus Roizmaniibacteriota</taxon>
    </lineage>
</organism>
<gene>
    <name evidence="2" type="ORF">A3A74_04505</name>
</gene>
<evidence type="ECO:0000256" key="1">
    <source>
        <dbReference type="SAM" id="Phobius"/>
    </source>
</evidence>
<evidence type="ECO:0000313" key="2">
    <source>
        <dbReference type="EMBL" id="OGK39727.1"/>
    </source>
</evidence>
<keyword evidence="1" id="KW-0472">Membrane</keyword>
<dbReference type="STRING" id="1802055.A3A74_04505"/>
<name>A0A1F7I8M0_9BACT</name>
<protein>
    <submittedName>
        <fullName evidence="2">Uncharacterized protein</fullName>
    </submittedName>
</protein>
<reference evidence="2 3" key="1">
    <citation type="journal article" date="2016" name="Nat. Commun.">
        <title>Thousands of microbial genomes shed light on interconnected biogeochemical processes in an aquifer system.</title>
        <authorList>
            <person name="Anantharaman K."/>
            <person name="Brown C.T."/>
            <person name="Hug L.A."/>
            <person name="Sharon I."/>
            <person name="Castelle C.J."/>
            <person name="Probst A.J."/>
            <person name="Thomas B.C."/>
            <person name="Singh A."/>
            <person name="Wilkins M.J."/>
            <person name="Karaoz U."/>
            <person name="Brodie E.L."/>
            <person name="Williams K.H."/>
            <person name="Hubbard S.S."/>
            <person name="Banfield J.F."/>
        </authorList>
    </citation>
    <scope>NUCLEOTIDE SEQUENCE [LARGE SCALE GENOMIC DNA]</scope>
</reference>
<feature type="transmembrane region" description="Helical" evidence="1">
    <location>
        <begin position="6"/>
        <end position="22"/>
    </location>
</feature>
<dbReference type="Proteomes" id="UP000179270">
    <property type="component" value="Unassembled WGS sequence"/>
</dbReference>
<sequence>MNKKLVILSLILLLILIGIFIYQKKKQSVKKIHYHAGFQVYVDNKLQDFSGIKYMSIKPCGEEEEGSEENEQIEKAHLHDKVEDVVHVEAEGAKWKDLFTNINYKIKPNKNLTGYVNGKKIENILEYPIKSYDSIIIFSGNVDEKLIKNAVTRKKIMDVEKKSEAC</sequence>
<proteinExistence type="predicted"/>
<keyword evidence="1" id="KW-0812">Transmembrane</keyword>
<evidence type="ECO:0000313" key="3">
    <source>
        <dbReference type="Proteomes" id="UP000179270"/>
    </source>
</evidence>